<comment type="caution">
    <text evidence="6">The sequence shown here is derived from an EMBL/GenBank/DDBJ whole genome shotgun (WGS) entry which is preliminary data.</text>
</comment>
<evidence type="ECO:0000256" key="3">
    <source>
        <dbReference type="SAM" id="MobiDB-lite"/>
    </source>
</evidence>
<feature type="domain" description="Peptidase A2" evidence="4">
    <location>
        <begin position="134"/>
        <end position="211"/>
    </location>
</feature>
<dbReference type="Gene3D" id="1.10.340.70">
    <property type="match status" value="1"/>
</dbReference>
<protein>
    <recommendedName>
        <fullName evidence="1">RNA-directed DNA polymerase</fullName>
        <ecNumber evidence="1">2.7.7.49</ecNumber>
    </recommendedName>
</protein>
<dbReference type="InterPro" id="IPR001995">
    <property type="entry name" value="Peptidase_A2_cat"/>
</dbReference>
<dbReference type="InterPro" id="IPR041588">
    <property type="entry name" value="Integrase_H2C2"/>
</dbReference>
<dbReference type="GO" id="GO:0004190">
    <property type="term" value="F:aspartic-type endopeptidase activity"/>
    <property type="evidence" value="ECO:0007669"/>
    <property type="project" value="InterPro"/>
</dbReference>
<dbReference type="PANTHER" id="PTHR37984">
    <property type="entry name" value="PROTEIN CBG26694"/>
    <property type="match status" value="1"/>
</dbReference>
<dbReference type="AlphaFoldDB" id="A0A6A4VX30"/>
<feature type="domain" description="Integrase catalytic" evidence="5">
    <location>
        <begin position="445"/>
        <end position="602"/>
    </location>
</feature>
<dbReference type="Pfam" id="PF17921">
    <property type="entry name" value="Integrase_H2C2"/>
    <property type="match status" value="1"/>
</dbReference>
<accession>A0A6A4VX30</accession>
<dbReference type="Gene3D" id="3.30.420.10">
    <property type="entry name" value="Ribonuclease H-like superfamily/Ribonuclease H"/>
    <property type="match status" value="1"/>
</dbReference>
<evidence type="ECO:0000259" key="4">
    <source>
        <dbReference type="PROSITE" id="PS50175"/>
    </source>
</evidence>
<proteinExistence type="predicted"/>
<organism evidence="6 7">
    <name type="scientific">Amphibalanus amphitrite</name>
    <name type="common">Striped barnacle</name>
    <name type="synonym">Balanus amphitrite</name>
    <dbReference type="NCBI Taxonomy" id="1232801"/>
    <lineage>
        <taxon>Eukaryota</taxon>
        <taxon>Metazoa</taxon>
        <taxon>Ecdysozoa</taxon>
        <taxon>Arthropoda</taxon>
        <taxon>Crustacea</taxon>
        <taxon>Multicrustacea</taxon>
        <taxon>Cirripedia</taxon>
        <taxon>Thoracica</taxon>
        <taxon>Thoracicalcarea</taxon>
        <taxon>Balanomorpha</taxon>
        <taxon>Balanoidea</taxon>
        <taxon>Balanidae</taxon>
        <taxon>Amphibalaninae</taxon>
        <taxon>Amphibalanus</taxon>
    </lineage>
</organism>
<dbReference type="FunFam" id="3.30.420.10:FF:000063">
    <property type="entry name" value="Retrovirus-related Pol polyprotein from transposon 297-like Protein"/>
    <property type="match status" value="1"/>
</dbReference>
<evidence type="ECO:0000313" key="6">
    <source>
        <dbReference type="EMBL" id="KAF0297419.1"/>
    </source>
</evidence>
<evidence type="ECO:0000256" key="1">
    <source>
        <dbReference type="ARBA" id="ARBA00012493"/>
    </source>
</evidence>
<evidence type="ECO:0000313" key="7">
    <source>
        <dbReference type="Proteomes" id="UP000440578"/>
    </source>
</evidence>
<dbReference type="EMBL" id="VIIS01001490">
    <property type="protein sequence ID" value="KAF0297419.1"/>
    <property type="molecule type" value="Genomic_DNA"/>
</dbReference>
<gene>
    <name evidence="6" type="primary">K02A2.6_89</name>
    <name evidence="6" type="ORF">FJT64_005121</name>
</gene>
<name>A0A6A4VX30_AMPAM</name>
<evidence type="ECO:0000256" key="2">
    <source>
        <dbReference type="ARBA" id="ARBA00022801"/>
    </source>
</evidence>
<dbReference type="GO" id="GO:0003676">
    <property type="term" value="F:nucleic acid binding"/>
    <property type="evidence" value="ECO:0007669"/>
    <property type="project" value="InterPro"/>
</dbReference>
<dbReference type="GO" id="GO:0006508">
    <property type="term" value="P:proteolysis"/>
    <property type="evidence" value="ECO:0007669"/>
    <property type="project" value="InterPro"/>
</dbReference>
<sequence length="615" mass="67176">MRNAPGLEAPFFVVPFRREDDLTLPRLEVVALAEDQALERQQAVGRLQTAAAEREHAPVSVAATATKRYAHGTRSMTPLSRRKVGHFWRCCPKKGEKTAGEKPVASVQVLSVAVTSPTEDTRPYIQLKVAGKWLKFVVDSGSGVSILPLEQYQAQFGDLPLQSAAVKLQAYGGAELPVAGVLKCDVESCGLSVSASLYVVEGSVALLGRNLQKLLQISVVHGSTVYAVADQSDEHEGCSFPRITEVHRIRLVEVAAPVQQKQEADVHLSEPEDQDATGGGENTADALSRLPAPVTEAADDESITVAAVEAHLQAVTREELVSASRSDPQLQQLAEQIPRPWPTRYGDCPAALRPFYRFRGELGAVEDVLVRGERLLVPTSLRQRLLAAAHEGHQGIVLTKQRIKQHFWWPGLDAAVEEMVRACEVCASSDKTATPRNAPLHPVPLPEGPWEKVGIDFIGPMEGGGQRQRFAIVLVDYFSKWPEVGFCSSPSTEAAIEFLEVVASREGYPLQVVSDNGTAFVSAEFTAYLRRVGVQHVRVTPYHPRGAGAVERMNRVVKSALQTASKEKQDWSQAVRQFLRTYRSTPHATTGLSPSEMLHGRQLRTMLHAPTHPPG</sequence>
<dbReference type="SUPFAM" id="SSF50630">
    <property type="entry name" value="Acid proteases"/>
    <property type="match status" value="1"/>
</dbReference>
<dbReference type="InterPro" id="IPR050951">
    <property type="entry name" value="Retrovirus_Pol_polyprotein"/>
</dbReference>
<dbReference type="InterPro" id="IPR021109">
    <property type="entry name" value="Peptidase_aspartic_dom_sf"/>
</dbReference>
<dbReference type="GO" id="GO:0003964">
    <property type="term" value="F:RNA-directed DNA polymerase activity"/>
    <property type="evidence" value="ECO:0007669"/>
    <property type="project" value="UniProtKB-EC"/>
</dbReference>
<dbReference type="EC" id="2.7.7.49" evidence="1"/>
<dbReference type="Proteomes" id="UP000440578">
    <property type="component" value="Unassembled WGS sequence"/>
</dbReference>
<dbReference type="SUPFAM" id="SSF53098">
    <property type="entry name" value="Ribonuclease H-like"/>
    <property type="match status" value="1"/>
</dbReference>
<keyword evidence="2" id="KW-0378">Hydrolase</keyword>
<dbReference type="FunFam" id="1.10.340.70:FF:000003">
    <property type="entry name" value="Protein CBG25708"/>
    <property type="match status" value="1"/>
</dbReference>
<dbReference type="GO" id="GO:0004519">
    <property type="term" value="F:endonuclease activity"/>
    <property type="evidence" value="ECO:0007669"/>
    <property type="project" value="UniProtKB-KW"/>
</dbReference>
<feature type="region of interest" description="Disordered" evidence="3">
    <location>
        <begin position="262"/>
        <end position="286"/>
    </location>
</feature>
<evidence type="ECO:0000259" key="5">
    <source>
        <dbReference type="PROSITE" id="PS50994"/>
    </source>
</evidence>
<dbReference type="Pfam" id="PF00665">
    <property type="entry name" value="rve"/>
    <property type="match status" value="1"/>
</dbReference>
<keyword evidence="7" id="KW-1185">Reference proteome</keyword>
<dbReference type="PROSITE" id="PS50994">
    <property type="entry name" value="INTEGRASE"/>
    <property type="match status" value="1"/>
</dbReference>
<dbReference type="InterPro" id="IPR001584">
    <property type="entry name" value="Integrase_cat-core"/>
</dbReference>
<reference evidence="6 7" key="1">
    <citation type="submission" date="2019-07" db="EMBL/GenBank/DDBJ databases">
        <title>Draft genome assembly of a fouling barnacle, Amphibalanus amphitrite (Darwin, 1854): The first reference genome for Thecostraca.</title>
        <authorList>
            <person name="Kim W."/>
        </authorList>
    </citation>
    <scope>NUCLEOTIDE SEQUENCE [LARGE SCALE GENOMIC DNA]</scope>
    <source>
        <strain evidence="6">SNU_AA5</strain>
        <tissue evidence="6">Soma without cirri and trophi</tissue>
    </source>
</reference>
<dbReference type="PROSITE" id="PS50175">
    <property type="entry name" value="ASP_PROT_RETROV"/>
    <property type="match status" value="1"/>
</dbReference>
<dbReference type="GO" id="GO:0015074">
    <property type="term" value="P:DNA integration"/>
    <property type="evidence" value="ECO:0007669"/>
    <property type="project" value="InterPro"/>
</dbReference>
<dbReference type="Gene3D" id="2.40.70.10">
    <property type="entry name" value="Acid Proteases"/>
    <property type="match status" value="1"/>
</dbReference>
<dbReference type="InterPro" id="IPR036397">
    <property type="entry name" value="RNaseH_sf"/>
</dbReference>
<dbReference type="InterPro" id="IPR012337">
    <property type="entry name" value="RNaseH-like_sf"/>
</dbReference>
<dbReference type="OrthoDB" id="6380665at2759"/>
<dbReference type="PANTHER" id="PTHR37984:SF15">
    <property type="entry name" value="INTEGRASE CATALYTIC DOMAIN-CONTAINING PROTEIN"/>
    <property type="match status" value="1"/>
</dbReference>